<dbReference type="EMBL" id="CAUYUJ010004113">
    <property type="protein sequence ID" value="CAK0808190.1"/>
    <property type="molecule type" value="Genomic_DNA"/>
</dbReference>
<reference evidence="1" key="1">
    <citation type="submission" date="2023-10" db="EMBL/GenBank/DDBJ databases">
        <authorList>
            <person name="Chen Y."/>
            <person name="Shah S."/>
            <person name="Dougan E. K."/>
            <person name="Thang M."/>
            <person name="Chan C."/>
        </authorList>
    </citation>
    <scope>NUCLEOTIDE SEQUENCE [LARGE SCALE GENOMIC DNA]</scope>
</reference>
<keyword evidence="2" id="KW-1185">Reference proteome</keyword>
<dbReference type="Proteomes" id="UP001189429">
    <property type="component" value="Unassembled WGS sequence"/>
</dbReference>
<protein>
    <recommendedName>
        <fullName evidence="3">PDZ domain-containing protein</fullName>
    </recommendedName>
</protein>
<comment type="caution">
    <text evidence="1">The sequence shown here is derived from an EMBL/GenBank/DDBJ whole genome shotgun (WGS) entry which is preliminary data.</text>
</comment>
<name>A0ABN9QPR4_9DINO</name>
<accession>A0ABN9QPR4</accession>
<organism evidence="1 2">
    <name type="scientific">Prorocentrum cordatum</name>
    <dbReference type="NCBI Taxonomy" id="2364126"/>
    <lineage>
        <taxon>Eukaryota</taxon>
        <taxon>Sar</taxon>
        <taxon>Alveolata</taxon>
        <taxon>Dinophyceae</taxon>
        <taxon>Prorocentrales</taxon>
        <taxon>Prorocentraceae</taxon>
        <taxon>Prorocentrum</taxon>
    </lineage>
</organism>
<evidence type="ECO:0000313" key="2">
    <source>
        <dbReference type="Proteomes" id="UP001189429"/>
    </source>
</evidence>
<proteinExistence type="predicted"/>
<gene>
    <name evidence="1" type="ORF">PCOR1329_LOCUS13853</name>
</gene>
<evidence type="ECO:0000313" key="1">
    <source>
        <dbReference type="EMBL" id="CAK0808190.1"/>
    </source>
</evidence>
<sequence>MGCIQSVAAEARCKIEQVLEDRHARPPAGAPGRGRPERFTIRLHKGAADALGASLGMVPTGALLYSVEEGCVLDRWNKANPDAAVLPGCVIEQVNGVGGYWPLMEELRRSGPLEVRVSAVPPQSAGPNWFEDVAKIGREMGITDKSPFMVRLPSEASQGEKVFTSFPSVVACAAGIDQCAICFEDVGSDEVLT</sequence>
<evidence type="ECO:0008006" key="3">
    <source>
        <dbReference type="Google" id="ProtNLM"/>
    </source>
</evidence>